<dbReference type="AlphaFoldDB" id="A0A852US89"/>
<dbReference type="InterPro" id="IPR036390">
    <property type="entry name" value="WH_DNA-bd_sf"/>
</dbReference>
<dbReference type="InterPro" id="IPR005471">
    <property type="entry name" value="Tscrpt_reg_IclR_N"/>
</dbReference>
<evidence type="ECO:0000313" key="8">
    <source>
        <dbReference type="Proteomes" id="UP000576393"/>
    </source>
</evidence>
<dbReference type="Pfam" id="PF09339">
    <property type="entry name" value="HTH_IclR"/>
    <property type="match status" value="1"/>
</dbReference>
<comment type="caution">
    <text evidence="7">The sequence shown here is derived from an EMBL/GenBank/DDBJ whole genome shotgun (WGS) entry which is preliminary data.</text>
</comment>
<dbReference type="RefSeq" id="WP_179817826.1">
    <property type="nucleotide sequence ID" value="NZ_JACCCO010000001.1"/>
</dbReference>
<evidence type="ECO:0000259" key="6">
    <source>
        <dbReference type="PROSITE" id="PS51078"/>
    </source>
</evidence>
<accession>A0A852US89</accession>
<dbReference type="GO" id="GO:0003677">
    <property type="term" value="F:DNA binding"/>
    <property type="evidence" value="ECO:0007669"/>
    <property type="project" value="UniProtKB-KW"/>
</dbReference>
<dbReference type="SMART" id="SM00346">
    <property type="entry name" value="HTH_ICLR"/>
    <property type="match status" value="1"/>
</dbReference>
<evidence type="ECO:0000256" key="2">
    <source>
        <dbReference type="ARBA" id="ARBA00023125"/>
    </source>
</evidence>
<dbReference type="GO" id="GO:0045892">
    <property type="term" value="P:negative regulation of DNA-templated transcription"/>
    <property type="evidence" value="ECO:0007669"/>
    <property type="project" value="TreeGrafter"/>
</dbReference>
<feature type="domain" description="HTH iclR-type" evidence="5">
    <location>
        <begin position="8"/>
        <end position="75"/>
    </location>
</feature>
<dbReference type="Gene3D" id="3.30.450.40">
    <property type="match status" value="1"/>
</dbReference>
<keyword evidence="1" id="KW-0805">Transcription regulation</keyword>
<name>A0A852US89_9ACTN</name>
<dbReference type="Proteomes" id="UP000576393">
    <property type="component" value="Unassembled WGS sequence"/>
</dbReference>
<evidence type="ECO:0000256" key="3">
    <source>
        <dbReference type="ARBA" id="ARBA00023163"/>
    </source>
</evidence>
<keyword evidence="3" id="KW-0804">Transcription</keyword>
<dbReference type="GO" id="GO:0003700">
    <property type="term" value="F:DNA-binding transcription factor activity"/>
    <property type="evidence" value="ECO:0007669"/>
    <property type="project" value="TreeGrafter"/>
</dbReference>
<keyword evidence="8" id="KW-1185">Reference proteome</keyword>
<evidence type="ECO:0000259" key="5">
    <source>
        <dbReference type="PROSITE" id="PS51077"/>
    </source>
</evidence>
<dbReference type="SUPFAM" id="SSF55781">
    <property type="entry name" value="GAF domain-like"/>
    <property type="match status" value="1"/>
</dbReference>
<dbReference type="Pfam" id="PF01614">
    <property type="entry name" value="IclR_C"/>
    <property type="match status" value="1"/>
</dbReference>
<dbReference type="EMBL" id="JACCCO010000001">
    <property type="protein sequence ID" value="NYF38004.1"/>
    <property type="molecule type" value="Genomic_DNA"/>
</dbReference>
<sequence>MSEKPVSSAGLRRDMEILEVLAGHGDGPDADGFGVNWIAQRLGREKSQVSRALRALEAEGMVERDPVTRRYRLGWRLFSLAARTQQSRLVRVAEPFLRHLATLFDEDTHLCVLRGEMVLTLSSVPSSRAYHRIWEGVSVPVIMAAAGRSLLADWEDEQIRELLRAALPSGLDSAIGGEEQWLADIEHVRTAGYAVTDVELEDSAAGVSAPVREHRGLIAAAISVSVTRTPAESRMREMGAVVAETARRLSTALGLPPGAPGSGADRSPDPAGSAGGR</sequence>
<feature type="region of interest" description="Disordered" evidence="4">
    <location>
        <begin position="251"/>
        <end position="277"/>
    </location>
</feature>
<feature type="domain" description="IclR-ED" evidence="6">
    <location>
        <begin position="76"/>
        <end position="255"/>
    </location>
</feature>
<dbReference type="SUPFAM" id="SSF46785">
    <property type="entry name" value="Winged helix' DNA-binding domain"/>
    <property type="match status" value="1"/>
</dbReference>
<evidence type="ECO:0000256" key="4">
    <source>
        <dbReference type="SAM" id="MobiDB-lite"/>
    </source>
</evidence>
<keyword evidence="2 7" id="KW-0238">DNA-binding</keyword>
<dbReference type="InterPro" id="IPR036388">
    <property type="entry name" value="WH-like_DNA-bd_sf"/>
</dbReference>
<evidence type="ECO:0000256" key="1">
    <source>
        <dbReference type="ARBA" id="ARBA00023015"/>
    </source>
</evidence>
<reference evidence="7 8" key="1">
    <citation type="submission" date="2020-07" db="EMBL/GenBank/DDBJ databases">
        <title>Sequencing the genomes of 1000 actinobacteria strains.</title>
        <authorList>
            <person name="Klenk H.-P."/>
        </authorList>
    </citation>
    <scope>NUCLEOTIDE SEQUENCE [LARGE SCALE GENOMIC DNA]</scope>
    <source>
        <strain evidence="7 8">DSM 45763</strain>
    </source>
</reference>
<organism evidence="7 8">
    <name type="scientific">Streptosporangium sandarakinum</name>
    <dbReference type="NCBI Taxonomy" id="1260955"/>
    <lineage>
        <taxon>Bacteria</taxon>
        <taxon>Bacillati</taxon>
        <taxon>Actinomycetota</taxon>
        <taxon>Actinomycetes</taxon>
        <taxon>Streptosporangiales</taxon>
        <taxon>Streptosporangiaceae</taxon>
        <taxon>Streptosporangium</taxon>
    </lineage>
</organism>
<dbReference type="InterPro" id="IPR050707">
    <property type="entry name" value="HTH_MetabolicPath_Reg"/>
</dbReference>
<evidence type="ECO:0000313" key="7">
    <source>
        <dbReference type="EMBL" id="NYF38004.1"/>
    </source>
</evidence>
<gene>
    <name evidence="7" type="ORF">HDA43_000163</name>
</gene>
<dbReference type="InterPro" id="IPR014757">
    <property type="entry name" value="Tscrpt_reg_IclR_C"/>
</dbReference>
<protein>
    <submittedName>
        <fullName evidence="7">DNA-binding IclR family transcriptional regulator</fullName>
    </submittedName>
</protein>
<dbReference type="PROSITE" id="PS51078">
    <property type="entry name" value="ICLR_ED"/>
    <property type="match status" value="1"/>
</dbReference>
<dbReference type="PROSITE" id="PS51077">
    <property type="entry name" value="HTH_ICLR"/>
    <property type="match status" value="1"/>
</dbReference>
<dbReference type="PANTHER" id="PTHR30136:SF24">
    <property type="entry name" value="HTH-TYPE TRANSCRIPTIONAL REPRESSOR ALLR"/>
    <property type="match status" value="1"/>
</dbReference>
<dbReference type="Gene3D" id="1.10.10.10">
    <property type="entry name" value="Winged helix-like DNA-binding domain superfamily/Winged helix DNA-binding domain"/>
    <property type="match status" value="1"/>
</dbReference>
<dbReference type="InterPro" id="IPR029016">
    <property type="entry name" value="GAF-like_dom_sf"/>
</dbReference>
<proteinExistence type="predicted"/>
<dbReference type="PANTHER" id="PTHR30136">
    <property type="entry name" value="HELIX-TURN-HELIX TRANSCRIPTIONAL REGULATOR, ICLR FAMILY"/>
    <property type="match status" value="1"/>
</dbReference>